<dbReference type="RefSeq" id="WP_188355572.1">
    <property type="nucleotide sequence ID" value="NZ_BMDH01000004.1"/>
</dbReference>
<dbReference type="InterPro" id="IPR007922">
    <property type="entry name" value="DciA-like"/>
</dbReference>
<dbReference type="Pfam" id="PF05258">
    <property type="entry name" value="DciA"/>
    <property type="match status" value="1"/>
</dbReference>
<accession>A0A8J3ARV4</accession>
<protein>
    <submittedName>
        <fullName evidence="1">UPF0232 protein</fullName>
    </submittedName>
</protein>
<dbReference type="AlphaFoldDB" id="A0A8J3ARV4"/>
<dbReference type="PANTHER" id="PTHR36456:SF1">
    <property type="entry name" value="UPF0232 PROTEIN SCO3875"/>
    <property type="match status" value="1"/>
</dbReference>
<evidence type="ECO:0000313" key="1">
    <source>
        <dbReference type="EMBL" id="GGI15063.1"/>
    </source>
</evidence>
<proteinExistence type="predicted"/>
<comment type="caution">
    <text evidence="1">The sequence shown here is derived from an EMBL/GenBank/DDBJ whole genome shotgun (WGS) entry which is preliminary data.</text>
</comment>
<organism evidence="1 2">
    <name type="scientific">Galliscardovia ingluviei</name>
    <dbReference type="NCBI Taxonomy" id="1769422"/>
    <lineage>
        <taxon>Bacteria</taxon>
        <taxon>Bacillati</taxon>
        <taxon>Actinomycetota</taxon>
        <taxon>Actinomycetes</taxon>
        <taxon>Bifidobacteriales</taxon>
        <taxon>Bifidobacteriaceae</taxon>
        <taxon>Galliscardovia</taxon>
    </lineage>
</organism>
<reference evidence="1" key="1">
    <citation type="journal article" date="2014" name="Int. J. Syst. Evol. Microbiol.">
        <title>Complete genome sequence of Corynebacterium casei LMG S-19264T (=DSM 44701T), isolated from a smear-ripened cheese.</title>
        <authorList>
            <consortium name="US DOE Joint Genome Institute (JGI-PGF)"/>
            <person name="Walter F."/>
            <person name="Albersmeier A."/>
            <person name="Kalinowski J."/>
            <person name="Ruckert C."/>
        </authorList>
    </citation>
    <scope>NUCLEOTIDE SEQUENCE</scope>
    <source>
        <strain evidence="1">CCM 8606</strain>
    </source>
</reference>
<dbReference type="Proteomes" id="UP000619536">
    <property type="component" value="Unassembled WGS sequence"/>
</dbReference>
<sequence>MRTPPIAQVLHLDQRKLAAQVFERYAQRAQLYEERRKRAQLALEQFGAPGRDPEQLGNVLQTLAGQSAWKPHLLLAQLNNHWDQVVGKQIAQYSRVDSYVDGVLTIRANSPVWVSQLTYLVPQIEQTIAKKLEGLPLEKVQITGPGVGRKRSRYIHSWR</sequence>
<reference evidence="1" key="2">
    <citation type="submission" date="2020-09" db="EMBL/GenBank/DDBJ databases">
        <authorList>
            <person name="Sun Q."/>
            <person name="Sedlacek I."/>
        </authorList>
    </citation>
    <scope>NUCLEOTIDE SEQUENCE</scope>
    <source>
        <strain evidence="1">CCM 8606</strain>
    </source>
</reference>
<gene>
    <name evidence="1" type="ORF">GCM10007377_14040</name>
</gene>
<name>A0A8J3ARV4_9BIFI</name>
<dbReference type="PANTHER" id="PTHR36456">
    <property type="entry name" value="UPF0232 PROTEIN SCO3875"/>
    <property type="match status" value="1"/>
</dbReference>
<dbReference type="EMBL" id="BMDH01000004">
    <property type="protein sequence ID" value="GGI15063.1"/>
    <property type="molecule type" value="Genomic_DNA"/>
</dbReference>
<evidence type="ECO:0000313" key="2">
    <source>
        <dbReference type="Proteomes" id="UP000619536"/>
    </source>
</evidence>
<keyword evidence="2" id="KW-1185">Reference proteome</keyword>